<dbReference type="VEuPathDB" id="FungiDB:FOMG_19064"/>
<gene>
    <name evidence="2" type="ORF">FOMG_19064</name>
</gene>
<dbReference type="AlphaFoldDB" id="W9YXB6"/>
<reference evidence="2" key="2">
    <citation type="submission" date="2014-02" db="EMBL/GenBank/DDBJ databases">
        <title>Annotation of the Genome Sequence of Fusarium oxysporum f. sp. melonis 26406.</title>
        <authorList>
            <consortium name="The Broad Institute Genomics Platform"/>
            <person name="Ma L.-J."/>
            <person name="Corby-Kistler H."/>
            <person name="Broz K."/>
            <person name="Gale L.R."/>
            <person name="Jonkers W."/>
            <person name="O'Donnell K."/>
            <person name="Ploetz R."/>
            <person name="Steinberg C."/>
            <person name="Schwartz D.C."/>
            <person name="VanEtten H."/>
            <person name="Zhou S."/>
            <person name="Young S.K."/>
            <person name="Zeng Q."/>
            <person name="Gargeya S."/>
            <person name="Fitzgerald M."/>
            <person name="Abouelleil A."/>
            <person name="Alvarado L."/>
            <person name="Chapman S.B."/>
            <person name="Gainer-Dewar J."/>
            <person name="Goldberg J."/>
            <person name="Griggs A."/>
            <person name="Gujja S."/>
            <person name="Hansen M."/>
            <person name="Howarth C."/>
            <person name="Imamovic A."/>
            <person name="Ireland A."/>
            <person name="Larimer J."/>
            <person name="McCowan C."/>
            <person name="Murphy C."/>
            <person name="Pearson M."/>
            <person name="Poon T.W."/>
            <person name="Priest M."/>
            <person name="Roberts A."/>
            <person name="Saif S."/>
            <person name="Shea T."/>
            <person name="Sykes S."/>
            <person name="Wortman J."/>
            <person name="Nusbaum C."/>
            <person name="Birren B."/>
        </authorList>
    </citation>
    <scope>NUCLEOTIDE SEQUENCE</scope>
    <source>
        <strain evidence="2">26406</strain>
    </source>
</reference>
<dbReference type="PANTHER" id="PTHR47843:SF5">
    <property type="entry name" value="BTB_POZ DOMAIN PROTEIN"/>
    <property type="match status" value="1"/>
</dbReference>
<dbReference type="OrthoDB" id="6359816at2759"/>
<organism evidence="2">
    <name type="scientific">Fusarium oxysporum f. sp. melonis 26406</name>
    <dbReference type="NCBI Taxonomy" id="1089452"/>
    <lineage>
        <taxon>Eukaryota</taxon>
        <taxon>Fungi</taxon>
        <taxon>Dikarya</taxon>
        <taxon>Ascomycota</taxon>
        <taxon>Pezizomycotina</taxon>
        <taxon>Sordariomycetes</taxon>
        <taxon>Hypocreomycetidae</taxon>
        <taxon>Hypocreales</taxon>
        <taxon>Nectriaceae</taxon>
        <taxon>Fusarium</taxon>
        <taxon>Fusarium oxysporum species complex</taxon>
    </lineage>
</organism>
<dbReference type="PANTHER" id="PTHR47843">
    <property type="entry name" value="BTB DOMAIN-CONTAINING PROTEIN-RELATED"/>
    <property type="match status" value="1"/>
</dbReference>
<dbReference type="Proteomes" id="UP000030703">
    <property type="component" value="Unassembled WGS sequence"/>
</dbReference>
<dbReference type="Gene3D" id="3.30.710.10">
    <property type="entry name" value="Potassium Channel Kv1.1, Chain A"/>
    <property type="match status" value="1"/>
</dbReference>
<protein>
    <recommendedName>
        <fullName evidence="1">BTB domain-containing protein</fullName>
    </recommendedName>
</protein>
<accession>W9YXB6</accession>
<dbReference type="PROSITE" id="PS50097">
    <property type="entry name" value="BTB"/>
    <property type="match status" value="1"/>
</dbReference>
<name>W9YXB6_FUSOX</name>
<sequence>MMIPKHDTDTKEQTEEWKKWCSELLETGNYSDLRLFKGSKTYNAHRAVVFYHSAYIQNSHSRNGKNRAINGEFFGEPPSFTFEAHRDSRAVDCVVQYFYRWDYEIPGHARDAKVNTGMMYKEDACNSTEDVMSLDGSDLITHVRIFAMADKYGIHPLKSLSVAKFEAAAHHFEKTDHFVKAAREAYDSDDAVSDNAREMRDSIVEFICKRRYLLHEDHIKKLMLDEPQLSLDLHLRYAPNPVRPSSFHGLSTVFHQTRE</sequence>
<dbReference type="EMBL" id="KI980403">
    <property type="protein sequence ID" value="EXK24199.1"/>
    <property type="molecule type" value="Genomic_DNA"/>
</dbReference>
<dbReference type="HOGENOM" id="CLU_057752_5_1_1"/>
<dbReference type="SUPFAM" id="SSF54695">
    <property type="entry name" value="POZ domain"/>
    <property type="match status" value="1"/>
</dbReference>
<proteinExistence type="predicted"/>
<feature type="domain" description="BTB" evidence="1">
    <location>
        <begin position="31"/>
        <end position="107"/>
    </location>
</feature>
<reference evidence="2" key="1">
    <citation type="submission" date="2012-04" db="EMBL/GenBank/DDBJ databases">
        <title>The Genome Sequence of Fusarium oxysporum melonis.</title>
        <authorList>
            <consortium name="The Broad Institute Genome Sequencing Platform"/>
            <person name="Ma L.-J."/>
            <person name="Gale L.R."/>
            <person name="Schwartz D.C."/>
            <person name="Zhou S."/>
            <person name="Corby-Kistler H."/>
            <person name="Young S.K."/>
            <person name="Zeng Q."/>
            <person name="Gargeya S."/>
            <person name="Fitzgerald M."/>
            <person name="Haas B."/>
            <person name="Abouelleil A."/>
            <person name="Alvarado L."/>
            <person name="Arachchi H.M."/>
            <person name="Berlin A."/>
            <person name="Brown A."/>
            <person name="Chapman S.B."/>
            <person name="Chen Z."/>
            <person name="Dunbar C."/>
            <person name="Freedman E."/>
            <person name="Gearin G."/>
            <person name="Goldberg J."/>
            <person name="Griggs A."/>
            <person name="Gujja S."/>
            <person name="Heiman D."/>
            <person name="Howarth C."/>
            <person name="Larson L."/>
            <person name="Lui A."/>
            <person name="MacDonald P.J.P."/>
            <person name="Montmayeur A."/>
            <person name="Murphy C."/>
            <person name="Neiman D."/>
            <person name="Pearson M."/>
            <person name="Priest M."/>
            <person name="Roberts A."/>
            <person name="Saif S."/>
            <person name="Shea T."/>
            <person name="Shenoy N."/>
            <person name="Sisk P."/>
            <person name="Stolte C."/>
            <person name="Sykes S."/>
            <person name="Wortman J."/>
            <person name="Nusbaum C."/>
            <person name="Birren B."/>
        </authorList>
    </citation>
    <scope>NUCLEOTIDE SEQUENCE</scope>
    <source>
        <strain evidence="2">26406</strain>
    </source>
</reference>
<evidence type="ECO:0000313" key="2">
    <source>
        <dbReference type="EMBL" id="EXK24199.1"/>
    </source>
</evidence>
<evidence type="ECO:0000259" key="1">
    <source>
        <dbReference type="PROSITE" id="PS50097"/>
    </source>
</evidence>
<dbReference type="InterPro" id="IPR011333">
    <property type="entry name" value="SKP1/BTB/POZ_sf"/>
</dbReference>
<dbReference type="InterPro" id="IPR000210">
    <property type="entry name" value="BTB/POZ_dom"/>
</dbReference>